<proteinExistence type="predicted"/>
<dbReference type="Proteomes" id="UP000216101">
    <property type="component" value="Unassembled WGS sequence"/>
</dbReference>
<dbReference type="InterPro" id="IPR016876">
    <property type="entry name" value="UCP028234"/>
</dbReference>
<dbReference type="GO" id="GO:0032259">
    <property type="term" value="P:methylation"/>
    <property type="evidence" value="ECO:0007669"/>
    <property type="project" value="UniProtKB-KW"/>
</dbReference>
<protein>
    <submittedName>
        <fullName evidence="1">SAM-dependent methyltransferase</fullName>
    </submittedName>
</protein>
<dbReference type="EMBL" id="NHNI01000001">
    <property type="protein sequence ID" value="OZY86082.1"/>
    <property type="molecule type" value="Genomic_DNA"/>
</dbReference>
<evidence type="ECO:0000313" key="1">
    <source>
        <dbReference type="EMBL" id="OZY86082.1"/>
    </source>
</evidence>
<gene>
    <name evidence="1" type="ORF">CBP51_03365</name>
</gene>
<dbReference type="InterPro" id="IPR029063">
    <property type="entry name" value="SAM-dependent_MTases_sf"/>
</dbReference>
<dbReference type="PIRSF" id="PIRSF028234">
    <property type="entry name" value="UCP028234"/>
    <property type="match status" value="1"/>
</dbReference>
<comment type="caution">
    <text evidence="1">The sequence shown here is derived from an EMBL/GenBank/DDBJ whole genome shotgun (WGS) entry which is preliminary data.</text>
</comment>
<keyword evidence="2" id="KW-1185">Reference proteome</keyword>
<dbReference type="FunFam" id="3.40.50.150:FF:000442">
    <property type="entry name" value="tRNA (Adenine22-N1)-methyltransferase TrmK"/>
    <property type="match status" value="1"/>
</dbReference>
<dbReference type="AlphaFoldDB" id="A0A266Q8B0"/>
<reference evidence="2" key="1">
    <citation type="submission" date="2017-05" db="EMBL/GenBank/DDBJ databases">
        <authorList>
            <person name="Barney B.M."/>
        </authorList>
    </citation>
    <scope>NUCLEOTIDE SEQUENCE [LARGE SCALE GENOMIC DNA]</scope>
    <source>
        <strain evidence="2">PSBB022</strain>
    </source>
</reference>
<dbReference type="PANTHER" id="PTHR38451">
    <property type="entry name" value="TRNA (ADENINE(22)-N(1))-METHYLTRANSFERASE"/>
    <property type="match status" value="1"/>
</dbReference>
<dbReference type="PANTHER" id="PTHR38451:SF1">
    <property type="entry name" value="TRNA (ADENINE(22)-N(1))-METHYLTRANSFERASE"/>
    <property type="match status" value="1"/>
</dbReference>
<organism evidence="1 2">
    <name type="scientific">Cellvibrio mixtus</name>
    <dbReference type="NCBI Taxonomy" id="39650"/>
    <lineage>
        <taxon>Bacteria</taxon>
        <taxon>Pseudomonadati</taxon>
        <taxon>Pseudomonadota</taxon>
        <taxon>Gammaproteobacteria</taxon>
        <taxon>Cellvibrionales</taxon>
        <taxon>Cellvibrionaceae</taxon>
        <taxon>Cellvibrio</taxon>
    </lineage>
</organism>
<sequence>MKLGKRLKQIESLVGTGYTHIWDCCCDHGLLGAALLSRRAAPHIHFVDIVPALMTSLENKLMTFFPPNKILHDSSANSQWHIHCVDTALLPLNQEDGKHLVIIAGVGGDLMTDFINAICKHHPNLELDFLLCPVHHHFTLRQQLIQHQFNLLHEVLIEENQRFYEILLVTKTSGNTPPTSPISPAGHQIWHCTNAAQTAIAHRYLQKTIAHYQRMQLRPNVDVQHIIHAYEAINERFFAIA</sequence>
<dbReference type="SUPFAM" id="SSF53335">
    <property type="entry name" value="S-adenosyl-L-methionine-dependent methyltransferases"/>
    <property type="match status" value="1"/>
</dbReference>
<dbReference type="GO" id="GO:0008168">
    <property type="term" value="F:methyltransferase activity"/>
    <property type="evidence" value="ECO:0007669"/>
    <property type="project" value="UniProtKB-KW"/>
</dbReference>
<keyword evidence="1" id="KW-0489">Methyltransferase</keyword>
<evidence type="ECO:0000313" key="2">
    <source>
        <dbReference type="Proteomes" id="UP000216101"/>
    </source>
</evidence>
<dbReference type="Gene3D" id="3.40.50.150">
    <property type="entry name" value="Vaccinia Virus protein VP39"/>
    <property type="match status" value="1"/>
</dbReference>
<dbReference type="RefSeq" id="WP_094983842.1">
    <property type="nucleotide sequence ID" value="NZ_NHNI01000001.1"/>
</dbReference>
<keyword evidence="1" id="KW-0808">Transferase</keyword>
<dbReference type="Pfam" id="PF12847">
    <property type="entry name" value="Methyltransf_18"/>
    <property type="match status" value="1"/>
</dbReference>
<accession>A0A266Q8B0</accession>
<name>A0A266Q8B0_9GAMM</name>